<evidence type="ECO:0000256" key="2">
    <source>
        <dbReference type="ARBA" id="ARBA00023125"/>
    </source>
</evidence>
<geneLocation type="plasmid" evidence="4">
    <name>pSG5</name>
</geneLocation>
<dbReference type="EMBL" id="X80774">
    <property type="protein sequence ID" value="CAA56752.1"/>
    <property type="molecule type" value="Genomic_DNA"/>
</dbReference>
<dbReference type="AlphaFoldDB" id="O70024"/>
<evidence type="ECO:0000256" key="3">
    <source>
        <dbReference type="ARBA" id="ARBA00023163"/>
    </source>
</evidence>
<dbReference type="Gene3D" id="2.60.120.10">
    <property type="entry name" value="Jelly Rolls"/>
    <property type="match status" value="1"/>
</dbReference>
<keyword evidence="2" id="KW-0238">DNA-binding</keyword>
<accession>O70024</accession>
<keyword evidence="1" id="KW-0805">Transcription regulation</keyword>
<protein>
    <submittedName>
        <fullName evidence="4">Prg protein</fullName>
    </submittedName>
</protein>
<dbReference type="GO" id="GO:0003677">
    <property type="term" value="F:DNA binding"/>
    <property type="evidence" value="ECO:0007669"/>
    <property type="project" value="UniProtKB-KW"/>
</dbReference>
<dbReference type="InterPro" id="IPR000524">
    <property type="entry name" value="Tscrpt_reg_HTH_GntR"/>
</dbReference>
<dbReference type="SUPFAM" id="SSF46785">
    <property type="entry name" value="Winged helix' DNA-binding domain"/>
    <property type="match status" value="1"/>
</dbReference>
<dbReference type="InterPro" id="IPR014710">
    <property type="entry name" value="RmlC-like_jellyroll"/>
</dbReference>
<dbReference type="InterPro" id="IPR036390">
    <property type="entry name" value="WH_DNA-bd_sf"/>
</dbReference>
<reference evidence="4" key="3">
    <citation type="submission" date="2007-01" db="EMBL/GenBank/DDBJ databases">
        <authorList>
            <person name="Muth G."/>
        </authorList>
    </citation>
    <scope>NUCLEOTIDE SEQUENCE</scope>
    <source>
        <strain evidence="4">DSM2932</strain>
        <plasmid evidence="4">pSG5</plasmid>
    </source>
</reference>
<reference evidence="4" key="2">
    <citation type="journal article" date="1998" name="Microbiology (Mosc.)">
        <title>The conjugative plasmid pSG5 from Streptomyces ghanaensis DSM2932 differs in its transfer functions from other Streptomyces rolling circle type plasmids.</title>
        <authorList>
            <person name="Maas R.M."/>
            <person name="Goetz J."/>
            <person name="Wohlleben W."/>
            <person name="Muth G."/>
        </authorList>
    </citation>
    <scope>NUCLEOTIDE SEQUENCE</scope>
    <source>
        <strain evidence="4">DSM2932</strain>
        <plasmid evidence="4">pSG5</plasmid>
    </source>
</reference>
<gene>
    <name evidence="4" type="primary">prg</name>
</gene>
<reference evidence="4" key="1">
    <citation type="journal article" date="1995" name="Plasmid">
        <title>Streptomyces ghanaensis plasmid pSG5: nucleotide sequence analysis of the self-transmissible minimal replicon and characterization of the replication mode.</title>
        <authorList>
            <person name="Muth G."/>
            <person name="Farr M."/>
            <person name="Hartmann V."/>
            <person name="Wohlleben W."/>
        </authorList>
    </citation>
    <scope>NUCLEOTIDE SEQUENCE [LARGE SCALE GENOMIC DNA]</scope>
    <source>
        <strain evidence="4">DSM2932</strain>
        <plasmid evidence="4">pSG5</plasmid>
    </source>
</reference>
<dbReference type="PRINTS" id="PR00035">
    <property type="entry name" value="HTHGNTR"/>
</dbReference>
<keyword evidence="4" id="KW-0614">Plasmid</keyword>
<sequence length="265" mass="29195">MTSDIMMYPSETFRPWAQQATDVYLKSLGLPPYTIDSLMSLARITSHQDGDVVSYGPEWIHIITRGIVKETTSHGTVRLWRRGMILGDIGRVMLRKPKEADSNLLGTGSHLTFLGNGATLSLTARTFAMLIEREPVLALLLAQLTNERSQIVEAVYATSKASPIVRVARLLDYLVQRTRGSEVGDRMRWTRTGIHPVPEGALTLTGPSQAEIAVALGLGRTTVEKAIAALRADGILNALEPGTRSNRYYEIMDHSHLKSLARSES</sequence>
<dbReference type="RefSeq" id="WP_011815238.1">
    <property type="nucleotide sequence ID" value="NC_008792.1"/>
</dbReference>
<evidence type="ECO:0000256" key="1">
    <source>
        <dbReference type="ARBA" id="ARBA00023015"/>
    </source>
</evidence>
<organism evidence="4">
    <name type="scientific">Streptomyces viridosporus</name>
    <dbReference type="NCBI Taxonomy" id="67581"/>
    <lineage>
        <taxon>Bacteria</taxon>
        <taxon>Bacillati</taxon>
        <taxon>Actinomycetota</taxon>
        <taxon>Actinomycetes</taxon>
        <taxon>Kitasatosporales</taxon>
        <taxon>Streptomycetaceae</taxon>
        <taxon>Streptomyces</taxon>
    </lineage>
</organism>
<keyword evidence="3" id="KW-0804">Transcription</keyword>
<name>O70024_STRVD</name>
<evidence type="ECO:0000313" key="4">
    <source>
        <dbReference type="EMBL" id="CAA56752.1"/>
    </source>
</evidence>
<proteinExistence type="predicted"/>
<dbReference type="GO" id="GO:0003700">
    <property type="term" value="F:DNA-binding transcription factor activity"/>
    <property type="evidence" value="ECO:0007669"/>
    <property type="project" value="InterPro"/>
</dbReference>